<accession>A0ACD4RA55</accession>
<sequence>MKKLILIFVLSIIIVFFGLFSFFKINPPLVSGTVGSTMDNKAVVVAIGNKGFGKLKINEVLVNNYNKPLKQKIQVTNPLKGFVISNTFDEEEYGISNIEAIDIESDTSPITKLEKMNNGKATINDKSYGISVVHNEPIEKVNISYSYFGLKFEETVSINNP</sequence>
<protein>
    <submittedName>
        <fullName evidence="1">Uncharacterized protein</fullName>
    </submittedName>
</protein>
<reference evidence="2" key="1">
    <citation type="journal article" date="2025" name="Aquaculture">
        <title>Assessment of the bioflocculant production and safety properties of Metabacillus hrfriensis sp. nov. based on phenotypic and whole-genome sequencing analysis.</title>
        <authorList>
            <person name="Zhang R."/>
            <person name="Zhao Z."/>
            <person name="Luo L."/>
            <person name="Wang S."/>
            <person name="Guo K."/>
            <person name="Xu W."/>
        </authorList>
    </citation>
    <scope>NUCLEOTIDE SEQUENCE [LARGE SCALE GENOMIC DNA]</scope>
    <source>
        <strain evidence="2">CT-WN-B3</strain>
    </source>
</reference>
<proteinExistence type="predicted"/>
<evidence type="ECO:0000313" key="1">
    <source>
        <dbReference type="EMBL" id="WHZ57373.1"/>
    </source>
</evidence>
<dbReference type="EMBL" id="CP126116">
    <property type="protein sequence ID" value="WHZ57373.1"/>
    <property type="molecule type" value="Genomic_DNA"/>
</dbReference>
<evidence type="ECO:0000313" key="2">
    <source>
        <dbReference type="Proteomes" id="UP001226091"/>
    </source>
</evidence>
<gene>
    <name evidence="1" type="ORF">QLQ22_22430</name>
</gene>
<name>A0ACD4RA55_9BACI</name>
<dbReference type="Proteomes" id="UP001226091">
    <property type="component" value="Chromosome"/>
</dbReference>
<keyword evidence="2" id="KW-1185">Reference proteome</keyword>
<organism evidence="1 2">
    <name type="scientific">Metabacillus hrfriensis</name>
    <dbReference type="NCBI Taxonomy" id="3048891"/>
    <lineage>
        <taxon>Bacteria</taxon>
        <taxon>Bacillati</taxon>
        <taxon>Bacillota</taxon>
        <taxon>Bacilli</taxon>
        <taxon>Bacillales</taxon>
        <taxon>Bacillaceae</taxon>
        <taxon>Metabacillus</taxon>
    </lineage>
</organism>